<keyword evidence="3" id="KW-1185">Reference proteome</keyword>
<dbReference type="HOGENOM" id="CLU_1982359_0_0_1"/>
<keyword evidence="1" id="KW-0472">Membrane</keyword>
<accession>K5WC99</accession>
<dbReference type="GeneID" id="18910979"/>
<evidence type="ECO:0000313" key="2">
    <source>
        <dbReference type="EMBL" id="EKM56634.1"/>
    </source>
</evidence>
<dbReference type="KEGG" id="pco:PHACADRAFT_194226"/>
<dbReference type="RefSeq" id="XP_007394476.1">
    <property type="nucleotide sequence ID" value="XM_007394414.1"/>
</dbReference>
<evidence type="ECO:0000256" key="1">
    <source>
        <dbReference type="SAM" id="Phobius"/>
    </source>
</evidence>
<protein>
    <submittedName>
        <fullName evidence="2">Uncharacterized protein</fullName>
    </submittedName>
</protein>
<dbReference type="AlphaFoldDB" id="K5WC99"/>
<proteinExistence type="predicted"/>
<dbReference type="OrthoDB" id="3240386at2759"/>
<dbReference type="Proteomes" id="UP000008370">
    <property type="component" value="Unassembled WGS sequence"/>
</dbReference>
<evidence type="ECO:0000313" key="3">
    <source>
        <dbReference type="Proteomes" id="UP000008370"/>
    </source>
</evidence>
<gene>
    <name evidence="2" type="ORF">PHACADRAFT_194226</name>
</gene>
<sequence>MRVGAYSKLINAIVESALVTWFGLVFYGIATVALQGHITTNMDIGFVMIYVVPIIFGIFQCLITVRLELASSSSLEHLASGPMQNVDASRSKGIIVSIEQAITVHNDPGHPLDEKYHNLAAKSDSK</sequence>
<keyword evidence="1" id="KW-0812">Transmembrane</keyword>
<name>K5WC99_PHACS</name>
<reference evidence="2 3" key="1">
    <citation type="journal article" date="2012" name="BMC Genomics">
        <title>Comparative genomics of the white-rot fungi, Phanerochaete carnosa and P. chrysosporium, to elucidate the genetic basis of the distinct wood types they colonize.</title>
        <authorList>
            <person name="Suzuki H."/>
            <person name="MacDonald J."/>
            <person name="Syed K."/>
            <person name="Salamov A."/>
            <person name="Hori C."/>
            <person name="Aerts A."/>
            <person name="Henrissat B."/>
            <person name="Wiebenga A."/>
            <person name="vanKuyk P.A."/>
            <person name="Barry K."/>
            <person name="Lindquist E."/>
            <person name="LaButti K."/>
            <person name="Lapidus A."/>
            <person name="Lucas S."/>
            <person name="Coutinho P."/>
            <person name="Gong Y."/>
            <person name="Samejima M."/>
            <person name="Mahadevan R."/>
            <person name="Abou-Zaid M."/>
            <person name="de Vries R.P."/>
            <person name="Igarashi K."/>
            <person name="Yadav J.S."/>
            <person name="Grigoriev I.V."/>
            <person name="Master E.R."/>
        </authorList>
    </citation>
    <scope>NUCLEOTIDE SEQUENCE [LARGE SCALE GENOMIC DNA]</scope>
    <source>
        <strain evidence="2 3">HHB-10118-sp</strain>
    </source>
</reference>
<feature type="transmembrane region" description="Helical" evidence="1">
    <location>
        <begin position="12"/>
        <end position="38"/>
    </location>
</feature>
<keyword evidence="1" id="KW-1133">Transmembrane helix</keyword>
<dbReference type="InParanoid" id="K5WC99"/>
<feature type="transmembrane region" description="Helical" evidence="1">
    <location>
        <begin position="44"/>
        <end position="65"/>
    </location>
</feature>
<dbReference type="EMBL" id="JH930471">
    <property type="protein sequence ID" value="EKM56634.1"/>
    <property type="molecule type" value="Genomic_DNA"/>
</dbReference>
<organism evidence="2 3">
    <name type="scientific">Phanerochaete carnosa (strain HHB-10118-sp)</name>
    <name type="common">White-rot fungus</name>
    <name type="synonym">Peniophora carnosa</name>
    <dbReference type="NCBI Taxonomy" id="650164"/>
    <lineage>
        <taxon>Eukaryota</taxon>
        <taxon>Fungi</taxon>
        <taxon>Dikarya</taxon>
        <taxon>Basidiomycota</taxon>
        <taxon>Agaricomycotina</taxon>
        <taxon>Agaricomycetes</taxon>
        <taxon>Polyporales</taxon>
        <taxon>Phanerochaetaceae</taxon>
        <taxon>Phanerochaete</taxon>
    </lineage>
</organism>